<organism evidence="2 3">
    <name type="scientific">Sclerotinia nivalis</name>
    <dbReference type="NCBI Taxonomy" id="352851"/>
    <lineage>
        <taxon>Eukaryota</taxon>
        <taxon>Fungi</taxon>
        <taxon>Dikarya</taxon>
        <taxon>Ascomycota</taxon>
        <taxon>Pezizomycotina</taxon>
        <taxon>Leotiomycetes</taxon>
        <taxon>Helotiales</taxon>
        <taxon>Sclerotiniaceae</taxon>
        <taxon>Sclerotinia</taxon>
    </lineage>
</organism>
<gene>
    <name evidence="2" type="ORF">OCU04_009323</name>
</gene>
<sequence>MADGPSSTPVVKRAMSPKQQNNQPRSEPEADLDEPTSLPDQQRWHVRTRFREVRSAAYLQKGALHKSNNFPSTLSIFDQIPVEDDWDAPLLPWAKGSTTFDLGDAEFQCDPMDILQELDCHDHQLSQCFPTYASTISSATIPSAVDGETVSTKKISDFRRDPADTDDYFNLDTLFHQYLRSPSPSLVLSPGDAINESSGITLTGTEREGHRCMESYKNPVPDVREREGAETEAEDRSGISTGPRIRLRVSQLTIMLRLRLREMNQHADK</sequence>
<reference evidence="2" key="1">
    <citation type="submission" date="2022-11" db="EMBL/GenBank/DDBJ databases">
        <title>Genome Resource of Sclerotinia nivalis Strain SnTB1, a Plant Pathogen Isolated from American Ginseng.</title>
        <authorList>
            <person name="Fan S."/>
        </authorList>
    </citation>
    <scope>NUCLEOTIDE SEQUENCE</scope>
    <source>
        <strain evidence="2">SnTB1</strain>
    </source>
</reference>
<accession>A0A9X0AFQ0</accession>
<feature type="region of interest" description="Disordered" evidence="1">
    <location>
        <begin position="220"/>
        <end position="242"/>
    </location>
</feature>
<evidence type="ECO:0000256" key="1">
    <source>
        <dbReference type="SAM" id="MobiDB-lite"/>
    </source>
</evidence>
<dbReference type="Proteomes" id="UP001152300">
    <property type="component" value="Unassembled WGS sequence"/>
</dbReference>
<evidence type="ECO:0000313" key="2">
    <source>
        <dbReference type="EMBL" id="KAJ8061509.1"/>
    </source>
</evidence>
<dbReference type="AlphaFoldDB" id="A0A9X0AFQ0"/>
<evidence type="ECO:0000313" key="3">
    <source>
        <dbReference type="Proteomes" id="UP001152300"/>
    </source>
</evidence>
<feature type="region of interest" description="Disordered" evidence="1">
    <location>
        <begin position="1"/>
        <end position="43"/>
    </location>
</feature>
<dbReference type="EMBL" id="JAPEIS010000011">
    <property type="protein sequence ID" value="KAJ8061509.1"/>
    <property type="molecule type" value="Genomic_DNA"/>
</dbReference>
<proteinExistence type="predicted"/>
<comment type="caution">
    <text evidence="2">The sequence shown here is derived from an EMBL/GenBank/DDBJ whole genome shotgun (WGS) entry which is preliminary data.</text>
</comment>
<name>A0A9X0AFQ0_9HELO</name>
<keyword evidence="3" id="KW-1185">Reference proteome</keyword>
<protein>
    <submittedName>
        <fullName evidence="2">Uncharacterized protein</fullName>
    </submittedName>
</protein>
<feature type="compositionally biased region" description="Basic and acidic residues" evidence="1">
    <location>
        <begin position="222"/>
        <end position="237"/>
    </location>
</feature>